<dbReference type="EMBL" id="JBHMCG010000137">
    <property type="protein sequence ID" value="MFB9576602.1"/>
    <property type="molecule type" value="Genomic_DNA"/>
</dbReference>
<evidence type="ECO:0000256" key="3">
    <source>
        <dbReference type="ARBA" id="ARBA00023163"/>
    </source>
</evidence>
<proteinExistence type="predicted"/>
<name>A0ABV5RFM8_9ACTN</name>
<evidence type="ECO:0000313" key="6">
    <source>
        <dbReference type="Proteomes" id="UP001589710"/>
    </source>
</evidence>
<dbReference type="InterPro" id="IPR001347">
    <property type="entry name" value="SIS_dom"/>
</dbReference>
<dbReference type="PANTHER" id="PTHR30514:SF18">
    <property type="entry name" value="RPIR-FAMILY TRANSCRIPTIONAL REGULATOR"/>
    <property type="match status" value="1"/>
</dbReference>
<dbReference type="RefSeq" id="WP_345517099.1">
    <property type="nucleotide sequence ID" value="NZ_BAAAXD010000044.1"/>
</dbReference>
<feature type="domain" description="HTH rpiR-type" evidence="4">
    <location>
        <begin position="2"/>
        <end position="78"/>
    </location>
</feature>
<dbReference type="SUPFAM" id="SSF53697">
    <property type="entry name" value="SIS domain"/>
    <property type="match status" value="1"/>
</dbReference>
<protein>
    <submittedName>
        <fullName evidence="5">MurR/RpiR family transcriptional regulator</fullName>
    </submittedName>
</protein>
<dbReference type="InterPro" id="IPR009057">
    <property type="entry name" value="Homeodomain-like_sf"/>
</dbReference>
<dbReference type="Gene3D" id="1.10.10.10">
    <property type="entry name" value="Winged helix-like DNA-binding domain superfamily/Winged helix DNA-binding domain"/>
    <property type="match status" value="1"/>
</dbReference>
<dbReference type="Pfam" id="PF01418">
    <property type="entry name" value="HTH_6"/>
    <property type="match status" value="1"/>
</dbReference>
<sequence length="306" mass="33158">MSSLAEEIRHRIGDLSPAERKVARVLLAGYPSAGFETVATLAERAGVSAPTVIRFVNRLGYKGFPDFQAALREELDERSASPLALYSTRGYGTTSPLVQEDDGSGTARAGSGQDVFSAEVARTLRELPPHDVEAAVALLSHPKRRIVLVGGRFTHLLAQYLGLHLMQLRGEVVILPDRDVERTAVLAGLGRQDVLVVFDYRRYEPDKIVITEMARQCGSKIVLFTDAWLSPVTHLADVVLPSRVAEPSPYDSMVPTLATVETVLAGVLAQLGEQGRVHLEHSENVARQAGIQQVTPKPEAPEAAGK</sequence>
<dbReference type="InterPro" id="IPR000281">
    <property type="entry name" value="HTH_RpiR"/>
</dbReference>
<evidence type="ECO:0000313" key="5">
    <source>
        <dbReference type="EMBL" id="MFB9576602.1"/>
    </source>
</evidence>
<dbReference type="InterPro" id="IPR035472">
    <property type="entry name" value="RpiR-like_SIS"/>
</dbReference>
<organism evidence="5 6">
    <name type="scientific">Streptomyces yanii</name>
    <dbReference type="NCBI Taxonomy" id="78510"/>
    <lineage>
        <taxon>Bacteria</taxon>
        <taxon>Bacillati</taxon>
        <taxon>Actinomycetota</taxon>
        <taxon>Actinomycetes</taxon>
        <taxon>Kitasatosporales</taxon>
        <taxon>Streptomycetaceae</taxon>
        <taxon>Streptomyces</taxon>
    </lineage>
</organism>
<keyword evidence="2" id="KW-0238">DNA-binding</keyword>
<keyword evidence="6" id="KW-1185">Reference proteome</keyword>
<keyword evidence="1" id="KW-0805">Transcription regulation</keyword>
<dbReference type="PANTHER" id="PTHR30514">
    <property type="entry name" value="GLUCOKINASE"/>
    <property type="match status" value="1"/>
</dbReference>
<dbReference type="Proteomes" id="UP001589710">
    <property type="component" value="Unassembled WGS sequence"/>
</dbReference>
<comment type="caution">
    <text evidence="5">The sequence shown here is derived from an EMBL/GenBank/DDBJ whole genome shotgun (WGS) entry which is preliminary data.</text>
</comment>
<dbReference type="InterPro" id="IPR046348">
    <property type="entry name" value="SIS_dom_sf"/>
</dbReference>
<keyword evidence="3" id="KW-0804">Transcription</keyword>
<dbReference type="PROSITE" id="PS51071">
    <property type="entry name" value="HTH_RPIR"/>
    <property type="match status" value="1"/>
</dbReference>
<accession>A0ABV5RFM8</accession>
<dbReference type="CDD" id="cd05013">
    <property type="entry name" value="SIS_RpiR"/>
    <property type="match status" value="1"/>
</dbReference>
<evidence type="ECO:0000259" key="4">
    <source>
        <dbReference type="PROSITE" id="PS51071"/>
    </source>
</evidence>
<reference evidence="5 6" key="1">
    <citation type="submission" date="2024-09" db="EMBL/GenBank/DDBJ databases">
        <authorList>
            <person name="Sun Q."/>
            <person name="Mori K."/>
        </authorList>
    </citation>
    <scope>NUCLEOTIDE SEQUENCE [LARGE SCALE GENOMIC DNA]</scope>
    <source>
        <strain evidence="5 6">JCM 3331</strain>
    </source>
</reference>
<evidence type="ECO:0000256" key="1">
    <source>
        <dbReference type="ARBA" id="ARBA00023015"/>
    </source>
</evidence>
<dbReference type="Gene3D" id="3.40.50.10490">
    <property type="entry name" value="Glucose-6-phosphate isomerase like protein, domain 1"/>
    <property type="match status" value="1"/>
</dbReference>
<dbReference type="Pfam" id="PF01380">
    <property type="entry name" value="SIS"/>
    <property type="match status" value="1"/>
</dbReference>
<gene>
    <name evidence="5" type="ORF">ACFFTL_31035</name>
</gene>
<evidence type="ECO:0000256" key="2">
    <source>
        <dbReference type="ARBA" id="ARBA00023125"/>
    </source>
</evidence>
<dbReference type="SUPFAM" id="SSF46689">
    <property type="entry name" value="Homeodomain-like"/>
    <property type="match status" value="1"/>
</dbReference>
<dbReference type="InterPro" id="IPR047640">
    <property type="entry name" value="RpiR-like"/>
</dbReference>
<dbReference type="InterPro" id="IPR036388">
    <property type="entry name" value="WH-like_DNA-bd_sf"/>
</dbReference>